<reference evidence="3 4" key="1">
    <citation type="submission" date="2023-07" db="EMBL/GenBank/DDBJ databases">
        <title>Sorghum-associated microbial communities from plants grown in Nebraska, USA.</title>
        <authorList>
            <person name="Schachtman D."/>
        </authorList>
    </citation>
    <scope>NUCLEOTIDE SEQUENCE [LARGE SCALE GENOMIC DNA]</scope>
    <source>
        <strain evidence="3 4">BE107</strain>
    </source>
</reference>
<organism evidence="3 4">
    <name type="scientific">Pseudoxanthomonas sacheonensis</name>
    <dbReference type="NCBI Taxonomy" id="443615"/>
    <lineage>
        <taxon>Bacteria</taxon>
        <taxon>Pseudomonadati</taxon>
        <taxon>Pseudomonadota</taxon>
        <taxon>Gammaproteobacteria</taxon>
        <taxon>Lysobacterales</taxon>
        <taxon>Lysobacteraceae</taxon>
        <taxon>Pseudoxanthomonas</taxon>
    </lineage>
</organism>
<proteinExistence type="predicted"/>
<gene>
    <name evidence="3" type="ORF">J2W94_002675</name>
</gene>
<dbReference type="EMBL" id="JAVDTT010000003">
    <property type="protein sequence ID" value="MDR6842381.1"/>
    <property type="molecule type" value="Genomic_DNA"/>
</dbReference>
<feature type="transmembrane region" description="Helical" evidence="2">
    <location>
        <begin position="49"/>
        <end position="71"/>
    </location>
</feature>
<keyword evidence="2" id="KW-0472">Membrane</keyword>
<dbReference type="RefSeq" id="WP_310094299.1">
    <property type="nucleotide sequence ID" value="NZ_JAVDTT010000003.1"/>
</dbReference>
<dbReference type="Proteomes" id="UP001254759">
    <property type="component" value="Unassembled WGS sequence"/>
</dbReference>
<accession>A0ABU1RUD5</accession>
<protein>
    <submittedName>
        <fullName evidence="3">Uncharacterized protein</fullName>
    </submittedName>
</protein>
<comment type="caution">
    <text evidence="3">The sequence shown here is derived from an EMBL/GenBank/DDBJ whole genome shotgun (WGS) entry which is preliminary data.</text>
</comment>
<evidence type="ECO:0000256" key="2">
    <source>
        <dbReference type="SAM" id="Phobius"/>
    </source>
</evidence>
<feature type="region of interest" description="Disordered" evidence="1">
    <location>
        <begin position="237"/>
        <end position="258"/>
    </location>
</feature>
<name>A0ABU1RUD5_9GAMM</name>
<keyword evidence="2" id="KW-0812">Transmembrane</keyword>
<sequence>MTQPVEPRHTPHIDLVEAPNATTAAAEAPAASGSSIVVRLLEVLKREPVLFVTIAYVFVSILGLWSSYWFFRGFNIPILQYLQSSDFFVAGLRRPGLFLLLGISLLGLWLSAWPMRWTERNVERAAEYRRKYWWGKFFFPDSRSWLSFWGVRSDTMLLGGFLLLAVHLVYSHSATSAAAILKGKDKGHLVRVRLSTGETLSAETTLLGTTSAFVFLWTPASNQVEIVPIESISRIESIDTPSPPSTLQRPASATKVPQ</sequence>
<evidence type="ECO:0000313" key="3">
    <source>
        <dbReference type="EMBL" id="MDR6842381.1"/>
    </source>
</evidence>
<keyword evidence="4" id="KW-1185">Reference proteome</keyword>
<feature type="transmembrane region" description="Helical" evidence="2">
    <location>
        <begin position="91"/>
        <end position="112"/>
    </location>
</feature>
<keyword evidence="2" id="KW-1133">Transmembrane helix</keyword>
<feature type="compositionally biased region" description="Polar residues" evidence="1">
    <location>
        <begin position="245"/>
        <end position="258"/>
    </location>
</feature>
<evidence type="ECO:0000313" key="4">
    <source>
        <dbReference type="Proteomes" id="UP001254759"/>
    </source>
</evidence>
<evidence type="ECO:0000256" key="1">
    <source>
        <dbReference type="SAM" id="MobiDB-lite"/>
    </source>
</evidence>